<evidence type="ECO:0000313" key="2">
    <source>
        <dbReference type="EMBL" id="MCD7449305.1"/>
    </source>
</evidence>
<comment type="caution">
    <text evidence="2">The sequence shown here is derived from an EMBL/GenBank/DDBJ whole genome shotgun (WGS) entry which is preliminary data.</text>
</comment>
<protein>
    <submittedName>
        <fullName evidence="2">Uncharacterized protein</fullName>
    </submittedName>
</protein>
<name>A0ABS8RR67_DATST</name>
<evidence type="ECO:0000313" key="3">
    <source>
        <dbReference type="Proteomes" id="UP000823775"/>
    </source>
</evidence>
<accession>A0ABS8RR67</accession>
<dbReference type="Proteomes" id="UP000823775">
    <property type="component" value="Unassembled WGS sequence"/>
</dbReference>
<proteinExistence type="predicted"/>
<organism evidence="2 3">
    <name type="scientific">Datura stramonium</name>
    <name type="common">Jimsonweed</name>
    <name type="synonym">Common thornapple</name>
    <dbReference type="NCBI Taxonomy" id="4076"/>
    <lineage>
        <taxon>Eukaryota</taxon>
        <taxon>Viridiplantae</taxon>
        <taxon>Streptophyta</taxon>
        <taxon>Embryophyta</taxon>
        <taxon>Tracheophyta</taxon>
        <taxon>Spermatophyta</taxon>
        <taxon>Magnoliopsida</taxon>
        <taxon>eudicotyledons</taxon>
        <taxon>Gunneridae</taxon>
        <taxon>Pentapetalae</taxon>
        <taxon>asterids</taxon>
        <taxon>lamiids</taxon>
        <taxon>Solanales</taxon>
        <taxon>Solanaceae</taxon>
        <taxon>Solanoideae</taxon>
        <taxon>Datureae</taxon>
        <taxon>Datura</taxon>
    </lineage>
</organism>
<feature type="region of interest" description="Disordered" evidence="1">
    <location>
        <begin position="34"/>
        <end position="54"/>
    </location>
</feature>
<keyword evidence="3" id="KW-1185">Reference proteome</keyword>
<sequence>MPYCHHQTARNERGEQRCLSWRDPRNFEAKGLAGVEEGSLDSQTASEEAAPRKARLRRARLQISGGVRLDNDAPMRFSPLWNFNFEREGQLCQITVCRGGDGGGLPVSYSGGVKAENGRVRR</sequence>
<dbReference type="EMBL" id="JACEIK010000090">
    <property type="protein sequence ID" value="MCD7449305.1"/>
    <property type="molecule type" value="Genomic_DNA"/>
</dbReference>
<evidence type="ECO:0000256" key="1">
    <source>
        <dbReference type="SAM" id="MobiDB-lite"/>
    </source>
</evidence>
<reference evidence="2 3" key="1">
    <citation type="journal article" date="2021" name="BMC Genomics">
        <title>Datura genome reveals duplications of psychoactive alkaloid biosynthetic genes and high mutation rate following tissue culture.</title>
        <authorList>
            <person name="Rajewski A."/>
            <person name="Carter-House D."/>
            <person name="Stajich J."/>
            <person name="Litt A."/>
        </authorList>
    </citation>
    <scope>NUCLEOTIDE SEQUENCE [LARGE SCALE GENOMIC DNA]</scope>
    <source>
        <strain evidence="2">AR-01</strain>
    </source>
</reference>
<gene>
    <name evidence="2" type="ORF">HAX54_051047</name>
</gene>